<dbReference type="Proteomes" id="UP000321154">
    <property type="component" value="Unassembled WGS sequence"/>
</dbReference>
<dbReference type="SUPFAM" id="SSF53474">
    <property type="entry name" value="alpha/beta-Hydrolases"/>
    <property type="match status" value="1"/>
</dbReference>
<evidence type="ECO:0000313" key="3">
    <source>
        <dbReference type="EMBL" id="GEK84462.1"/>
    </source>
</evidence>
<gene>
    <name evidence="3" type="ORF">FFA01_27710</name>
</gene>
<feature type="domain" description="DUF1023" evidence="2">
    <location>
        <begin position="382"/>
        <end position="540"/>
    </location>
</feature>
<evidence type="ECO:0000256" key="1">
    <source>
        <dbReference type="SAM" id="MobiDB-lite"/>
    </source>
</evidence>
<organism evidence="3 4">
    <name type="scientific">Frigoribacterium faeni</name>
    <dbReference type="NCBI Taxonomy" id="145483"/>
    <lineage>
        <taxon>Bacteria</taxon>
        <taxon>Bacillati</taxon>
        <taxon>Actinomycetota</taxon>
        <taxon>Actinomycetes</taxon>
        <taxon>Micrococcales</taxon>
        <taxon>Microbacteriaceae</taxon>
        <taxon>Frigoribacterium</taxon>
    </lineage>
</organism>
<protein>
    <recommendedName>
        <fullName evidence="2">DUF1023 domain-containing protein</fullName>
    </recommendedName>
</protein>
<name>A0ABQ0USM6_9MICO</name>
<comment type="caution">
    <text evidence="3">The sequence shown here is derived from an EMBL/GenBank/DDBJ whole genome shotgun (WGS) entry which is preliminary data.</text>
</comment>
<evidence type="ECO:0000259" key="2">
    <source>
        <dbReference type="Pfam" id="PF06259"/>
    </source>
</evidence>
<accession>A0ABQ0USM6</accession>
<dbReference type="InterPro" id="IPR029058">
    <property type="entry name" value="AB_hydrolase_fold"/>
</dbReference>
<evidence type="ECO:0000313" key="4">
    <source>
        <dbReference type="Proteomes" id="UP000321154"/>
    </source>
</evidence>
<proteinExistence type="predicted"/>
<dbReference type="Pfam" id="PF06259">
    <property type="entry name" value="Abhydrolase_8"/>
    <property type="match status" value="1"/>
</dbReference>
<dbReference type="EMBL" id="BJUV01000038">
    <property type="protein sequence ID" value="GEK84462.1"/>
    <property type="molecule type" value="Genomic_DNA"/>
</dbReference>
<dbReference type="InterPro" id="IPR010427">
    <property type="entry name" value="DUF1023"/>
</dbReference>
<sequence length="615" mass="63560">MDMTTIDFDDGAADALVRAANGASSDLRTQAMANRVQVESVVPDFRGAYATLFTQASTVRSEDTQTLAGVMSDLSGAVVRVKLTASFERQRLKTLADWTAREADREAQRASGDVLPGASAFVTGVLDPRPSDVAIKPEPLSAAASPRSRNRSSGGGSGGTSSADPDVLRTFVGASRAADLSTAQHVIQVKNAWAGFTSSCSWVPIESSTAISALDTLMAENAADATWIEGVALAFERAGGGSLLNTALDTVAEMTASPALTELLQPGLTPAEVAAAYARSPLTDSEVAGLPPAIQYLFANLDGLPASKRDIASRGVLAEAVKNPEDMYQLMGFSGTQGLEGFKRDVDALEEAVAKADDRARYLPGGEGDQKAQLVGLGMHDGAVVAAISLGNLDTASNVTVNVPGMSSNVGEMDTAITAAQQLVRASAKENPDDSYAVVSWMGYNSPNPAEVASPARAVSGAAELASFLDGLHDSRADGPADSVTVMAHSYGSTTTSEALLLTQHRVDSFISYGSVGLTNKATVDELNAEEVYATQASGDGLAPIGLALGLGTRTNPTILDGVQVFSSEAGPGTEAVTKHDMFVDSGSDQNGYLSADSTSLKTISQIVADGRPDR</sequence>
<keyword evidence="4" id="KW-1185">Reference proteome</keyword>
<reference evidence="3 4" key="1">
    <citation type="submission" date="2019-07" db="EMBL/GenBank/DDBJ databases">
        <title>Whole genome shotgun sequence of Frigoribacterium faeni NBRC 103066.</title>
        <authorList>
            <person name="Hosoyama A."/>
            <person name="Uohara A."/>
            <person name="Ohji S."/>
            <person name="Ichikawa N."/>
        </authorList>
    </citation>
    <scope>NUCLEOTIDE SEQUENCE [LARGE SCALE GENOMIC DNA]</scope>
    <source>
        <strain evidence="3 4">NBRC 103066</strain>
    </source>
</reference>
<feature type="region of interest" description="Disordered" evidence="1">
    <location>
        <begin position="130"/>
        <end position="165"/>
    </location>
</feature>